<evidence type="ECO:0000313" key="7">
    <source>
        <dbReference type="Proteomes" id="UP000229498"/>
    </source>
</evidence>
<evidence type="ECO:0000256" key="2">
    <source>
        <dbReference type="ARBA" id="ARBA00022989"/>
    </source>
</evidence>
<feature type="transmembrane region" description="Helical" evidence="4">
    <location>
        <begin position="317"/>
        <end position="339"/>
    </location>
</feature>
<name>A0A2M9FZ26_9PROT</name>
<feature type="transmembrane region" description="Helical" evidence="4">
    <location>
        <begin position="77"/>
        <end position="97"/>
    </location>
</feature>
<evidence type="ECO:0000256" key="1">
    <source>
        <dbReference type="ARBA" id="ARBA00022692"/>
    </source>
</evidence>
<dbReference type="InterPro" id="IPR020846">
    <property type="entry name" value="MFS_dom"/>
</dbReference>
<feature type="transmembrane region" description="Helical" evidence="4">
    <location>
        <begin position="140"/>
        <end position="165"/>
    </location>
</feature>
<dbReference type="EMBL" id="PHIG01000039">
    <property type="protein sequence ID" value="PJK28712.1"/>
    <property type="molecule type" value="Genomic_DNA"/>
</dbReference>
<dbReference type="PROSITE" id="PS50850">
    <property type="entry name" value="MFS"/>
    <property type="match status" value="1"/>
</dbReference>
<organism evidence="6 7">
    <name type="scientific">Minwuia thermotolerans</name>
    <dbReference type="NCBI Taxonomy" id="2056226"/>
    <lineage>
        <taxon>Bacteria</taxon>
        <taxon>Pseudomonadati</taxon>
        <taxon>Pseudomonadota</taxon>
        <taxon>Alphaproteobacteria</taxon>
        <taxon>Minwuiales</taxon>
        <taxon>Minwuiaceae</taxon>
        <taxon>Minwuia</taxon>
    </lineage>
</organism>
<dbReference type="Gene3D" id="1.20.1250.20">
    <property type="entry name" value="MFS general substrate transporter like domains"/>
    <property type="match status" value="1"/>
</dbReference>
<dbReference type="Pfam" id="PF07690">
    <property type="entry name" value="MFS_1"/>
    <property type="match status" value="1"/>
</dbReference>
<feature type="transmembrane region" description="Helical" evidence="4">
    <location>
        <begin position="351"/>
        <end position="373"/>
    </location>
</feature>
<evidence type="ECO:0000259" key="5">
    <source>
        <dbReference type="PROSITE" id="PS50850"/>
    </source>
</evidence>
<sequence>MSPEAERPLGRNIALIVFGAFMCLLSSVGQTYFISLFGGEIRADFGLSHGEFGLVYMIGTIASGATLILFGRIVDHLSLAGSSFVVLLGLAGVAAFAGLAWSAVALTVAIFGLRLFGQGMSTHVGITAMARHFEGFRGRAISIASLGHAIGVAASPPFVIFLVAWLGWRNAWFATAVLVLALIPVVPMLLRRTGWQRPEKDSGPAVSAEDRRRSGDYSLSDALRDPGLWLRMPALLAPAFISTGFFFHQVHLAGAKGWDIETMAFSFSAFAATTVAGLLVGGALVDWLGARRLVSVFLTPLAASALVLWAGDDPATAPVFLGLMGFGAGLTQVLLGALWAELYGTRHIGSIRAFATAMMVFSTGLAPFVMGYAIDGGASMETIAIWSALYCLGASIFSTLAARFGVAVRR</sequence>
<reference evidence="6 7" key="1">
    <citation type="submission" date="2017-11" db="EMBL/GenBank/DDBJ databases">
        <title>Draft genome sequence of Rhizobiales bacterium SY3-13.</title>
        <authorList>
            <person name="Sun C."/>
        </authorList>
    </citation>
    <scope>NUCLEOTIDE SEQUENCE [LARGE SCALE GENOMIC DNA]</scope>
    <source>
        <strain evidence="6 7">SY3-13</strain>
    </source>
</reference>
<accession>A0A2M9FZ26</accession>
<feature type="transmembrane region" description="Helical" evidence="4">
    <location>
        <begin position="228"/>
        <end position="247"/>
    </location>
</feature>
<dbReference type="GO" id="GO:0022857">
    <property type="term" value="F:transmembrane transporter activity"/>
    <property type="evidence" value="ECO:0007669"/>
    <property type="project" value="InterPro"/>
</dbReference>
<protein>
    <submittedName>
        <fullName evidence="6">MFS transporter</fullName>
    </submittedName>
</protein>
<gene>
    <name evidence="6" type="ORF">CVT23_15345</name>
</gene>
<keyword evidence="2 4" id="KW-1133">Transmembrane helix</keyword>
<dbReference type="PANTHER" id="PTHR11360:SF308">
    <property type="entry name" value="BLL3089 PROTEIN"/>
    <property type="match status" value="1"/>
</dbReference>
<evidence type="ECO:0000313" key="6">
    <source>
        <dbReference type="EMBL" id="PJK28712.1"/>
    </source>
</evidence>
<keyword evidence="3 4" id="KW-0472">Membrane</keyword>
<dbReference type="InterPro" id="IPR011701">
    <property type="entry name" value="MFS"/>
</dbReference>
<keyword evidence="7" id="KW-1185">Reference proteome</keyword>
<dbReference type="PANTHER" id="PTHR11360">
    <property type="entry name" value="MONOCARBOXYLATE TRANSPORTER"/>
    <property type="match status" value="1"/>
</dbReference>
<keyword evidence="1 4" id="KW-0812">Transmembrane</keyword>
<feature type="domain" description="Major facilitator superfamily (MFS) profile" evidence="5">
    <location>
        <begin position="15"/>
        <end position="405"/>
    </location>
</feature>
<feature type="transmembrane region" description="Helical" evidence="4">
    <location>
        <begin position="171"/>
        <end position="190"/>
    </location>
</feature>
<feature type="transmembrane region" description="Helical" evidence="4">
    <location>
        <begin position="12"/>
        <end position="33"/>
    </location>
</feature>
<proteinExistence type="predicted"/>
<feature type="transmembrane region" description="Helical" evidence="4">
    <location>
        <begin position="53"/>
        <end position="70"/>
    </location>
</feature>
<feature type="transmembrane region" description="Helical" evidence="4">
    <location>
        <begin position="103"/>
        <end position="128"/>
    </location>
</feature>
<comment type="caution">
    <text evidence="6">The sequence shown here is derived from an EMBL/GenBank/DDBJ whole genome shotgun (WGS) entry which is preliminary data.</text>
</comment>
<evidence type="ECO:0000256" key="4">
    <source>
        <dbReference type="SAM" id="Phobius"/>
    </source>
</evidence>
<dbReference type="InterPro" id="IPR050327">
    <property type="entry name" value="Proton-linked_MCT"/>
</dbReference>
<dbReference type="OrthoDB" id="9796632at2"/>
<evidence type="ECO:0000256" key="3">
    <source>
        <dbReference type="ARBA" id="ARBA00023136"/>
    </source>
</evidence>
<feature type="transmembrane region" description="Helical" evidence="4">
    <location>
        <begin position="293"/>
        <end position="311"/>
    </location>
</feature>
<dbReference type="SUPFAM" id="SSF103473">
    <property type="entry name" value="MFS general substrate transporter"/>
    <property type="match status" value="1"/>
</dbReference>
<dbReference type="InterPro" id="IPR036259">
    <property type="entry name" value="MFS_trans_sf"/>
</dbReference>
<feature type="transmembrane region" description="Helical" evidence="4">
    <location>
        <begin position="385"/>
        <end position="406"/>
    </location>
</feature>
<dbReference type="Proteomes" id="UP000229498">
    <property type="component" value="Unassembled WGS sequence"/>
</dbReference>
<feature type="transmembrane region" description="Helical" evidence="4">
    <location>
        <begin position="267"/>
        <end position="288"/>
    </location>
</feature>
<dbReference type="RefSeq" id="WP_109792328.1">
    <property type="nucleotide sequence ID" value="NZ_PHIG01000039.1"/>
</dbReference>
<dbReference type="AlphaFoldDB" id="A0A2M9FZ26"/>